<evidence type="ECO:0000259" key="19">
    <source>
        <dbReference type="PROSITE" id="PS51562"/>
    </source>
</evidence>
<evidence type="ECO:0000256" key="3">
    <source>
        <dbReference type="ARBA" id="ARBA00011926"/>
    </source>
</evidence>
<dbReference type="SUPFAM" id="SSF53335">
    <property type="entry name" value="S-adenosyl-L-methionine-dependent methyltransferases"/>
    <property type="match status" value="1"/>
</dbReference>
<dbReference type="FunFam" id="3.40.50.150:FF:000127">
    <property type="entry name" value="mRNA cap guanine-N7 methyltransferase"/>
    <property type="match status" value="1"/>
</dbReference>
<name>A0AA86W5G7_9FABA</name>
<accession>A0AA86W5G7</accession>
<keyword evidence="4" id="KW-0489">Methyltransferase</keyword>
<dbReference type="FunFam" id="3.20.20.80:FF:000020">
    <property type="entry name" value="Beta-glucosidase 12"/>
    <property type="match status" value="1"/>
</dbReference>
<evidence type="ECO:0000256" key="8">
    <source>
        <dbReference type="ARBA" id="ARBA00022801"/>
    </source>
</evidence>
<reference evidence="20" key="1">
    <citation type="submission" date="2023-10" db="EMBL/GenBank/DDBJ databases">
        <authorList>
            <person name="Domelevo Entfellner J.-B."/>
        </authorList>
    </citation>
    <scope>NUCLEOTIDE SEQUENCE</scope>
</reference>
<evidence type="ECO:0000256" key="18">
    <source>
        <dbReference type="SAM" id="SignalP"/>
    </source>
</evidence>
<keyword evidence="11" id="KW-0539">Nucleus</keyword>
<dbReference type="GO" id="GO:0005634">
    <property type="term" value="C:nucleus"/>
    <property type="evidence" value="ECO:0007669"/>
    <property type="project" value="UniProtKB-SubCell"/>
</dbReference>
<evidence type="ECO:0000256" key="13">
    <source>
        <dbReference type="ARBA" id="ARBA00044712"/>
    </source>
</evidence>
<dbReference type="PANTHER" id="PTHR10353:SF36">
    <property type="entry name" value="LP05116P"/>
    <property type="match status" value="1"/>
</dbReference>
<feature type="domain" description="MRNA cap 0 methyltransferase" evidence="19">
    <location>
        <begin position="763"/>
        <end position="1046"/>
    </location>
</feature>
<dbReference type="GO" id="GO:0003723">
    <property type="term" value="F:RNA binding"/>
    <property type="evidence" value="ECO:0007669"/>
    <property type="project" value="UniProtKB-KW"/>
</dbReference>
<comment type="function">
    <text evidence="14">mRNA-capping methyltransferase that methylates the N7 position of the added guanosine to the 5'-cap structure of mRNAs. Binds RNA containing 5'-terminal GpppC.</text>
</comment>
<comment type="catalytic activity">
    <reaction evidence="13">
        <text>a 5'-end (5'-triphosphoguanosine)-ribonucleoside in mRNA + S-adenosyl-L-methionine = a 5'-end (N(7)-methyl 5'-triphosphoguanosine)-ribonucleoside in mRNA + S-adenosyl-L-homocysteine</text>
        <dbReference type="Rhea" id="RHEA:67008"/>
        <dbReference type="Rhea" id="RHEA-COMP:17166"/>
        <dbReference type="Rhea" id="RHEA-COMP:17167"/>
        <dbReference type="ChEBI" id="CHEBI:57856"/>
        <dbReference type="ChEBI" id="CHEBI:59789"/>
        <dbReference type="ChEBI" id="CHEBI:156461"/>
        <dbReference type="ChEBI" id="CHEBI:167617"/>
        <dbReference type="EC" id="2.1.1.56"/>
    </reaction>
</comment>
<keyword evidence="7" id="KW-0949">S-adenosyl-L-methionine</keyword>
<keyword evidence="10" id="KW-0506">mRNA capping</keyword>
<dbReference type="SUPFAM" id="SSF51445">
    <property type="entry name" value="(Trans)glycosidases"/>
    <property type="match status" value="1"/>
</dbReference>
<dbReference type="Gramene" id="rna-AYBTSS11_LOCUS30870">
    <property type="protein sequence ID" value="CAJ1978673.1"/>
    <property type="gene ID" value="gene-AYBTSS11_LOCUS30870"/>
</dbReference>
<keyword evidence="5" id="KW-0507">mRNA processing</keyword>
<evidence type="ECO:0000256" key="9">
    <source>
        <dbReference type="ARBA" id="ARBA00022884"/>
    </source>
</evidence>
<dbReference type="CDD" id="cd02440">
    <property type="entry name" value="AdoMet_MTases"/>
    <property type="match status" value="1"/>
</dbReference>
<dbReference type="PANTHER" id="PTHR10353">
    <property type="entry name" value="GLYCOSYL HYDROLASE"/>
    <property type="match status" value="1"/>
</dbReference>
<evidence type="ECO:0000256" key="10">
    <source>
        <dbReference type="ARBA" id="ARBA00023042"/>
    </source>
</evidence>
<evidence type="ECO:0000256" key="1">
    <source>
        <dbReference type="ARBA" id="ARBA00004123"/>
    </source>
</evidence>
<evidence type="ECO:0000256" key="2">
    <source>
        <dbReference type="ARBA" id="ARBA00010838"/>
    </source>
</evidence>
<dbReference type="GO" id="GO:0004482">
    <property type="term" value="F:mRNA 5'-cap (guanine-N7-)-methyltransferase activity"/>
    <property type="evidence" value="ECO:0007669"/>
    <property type="project" value="UniProtKB-EC"/>
</dbReference>
<proteinExistence type="inferred from homology"/>
<evidence type="ECO:0000256" key="11">
    <source>
        <dbReference type="ARBA" id="ARBA00023242"/>
    </source>
</evidence>
<dbReference type="GO" id="GO:0005975">
    <property type="term" value="P:carbohydrate metabolic process"/>
    <property type="evidence" value="ECO:0007669"/>
    <property type="project" value="InterPro"/>
</dbReference>
<sequence length="1082" mass="124231">MRHSVFSLTLILITIQLLVKAESISRADFPKGFIFGTASSAHQFEGAVDEGNKGDSIWDTFSRIPGRIVDFSNADMAVDQYHRFENDVNLMKDLGMDSYRFSISWTRIFPNGTGEPNKEGITYYNNLIDALLEKGIQPFVTLYHWDLPQMLEDKYEGWLSTQIIKDFEHYAYTCFKAFGDRVKHWITFNEPHNFALHGYDLGIQAPGRCSLLGRLLCKKGKSSTEPYVVAHNILLSHAAAYRSYQLNFKKQQGGQIGIALDVIWYEPITELDEDKDAAARAMDFSLGWFLDPLFFGKYPLSMKKLVGKRLPEISDATSKWLVGSLDFIGINHYTSVYTRNDRTRIHKLVMQDAISDAAVITTAYRRGAAIGEKAASSWLHIVPWGIRKLVKHVKDKYGDTPVIITENGMDDPSKPFMTLQKALKDDKRIRYHRDYLSNLSAAIRQDDCNVRGYFVWSLLDNWEWNMGYTVRFGLYYVDFKNNLTRIPKDSVQWFKNVLRIETEKRKSTYENHTHKYTKAIIDWAGMSSCKSSPTPVDTNAKMCLHMYDSRVVHMQALKRCYPSSKRQSTLSWSSAEAEYRGIANLVFESYIIVLCRKGSRFLQRHHYHTTINPSTDPNILLLFAYLSLALPVFFFFFKSNIPHRNNPTKRHTQFLPSLSFPKIKNKKLGNSFDCFSDTLQRFSQQHPHAELVSVVLLRFIAPMKRGYQESPSTSVGPPQSRARHDTQGDAHFLEDESTKIFARKVADHYSARSNQTLEEREASPIIHLKKLNNWIKSVLIQLYARRGDAVLDLACGKVLMGGDLIKWDKAKIGYYVGIDIAEGSIKDCRTRYNGDADHHQRRKKFTFPARLICGDCYEVRLDKVLADDAPFDICSCQFALHYSWSTEARARQALANVSALLRPGGIFIGTMPDANVIIKKLREAQGLSFGNSVYWVRFDEEFSDKKFKSSSPFGIKYTFHLEDAVDCPEWIVPFHIFKSLAEEYEFELVFAKNSHEFVHDYMKKPEFVELMRRLGALGDGNQDHSTLSADEWEAAYLYMSFVLRKVIPVMTQRGQPDKSQQGGRKDRGSMHISEEDIMFITD</sequence>
<dbReference type="Gene3D" id="3.40.50.150">
    <property type="entry name" value="Vaccinia Virus protein VP39"/>
    <property type="match status" value="1"/>
</dbReference>
<evidence type="ECO:0000256" key="4">
    <source>
        <dbReference type="ARBA" id="ARBA00022603"/>
    </source>
</evidence>
<evidence type="ECO:0000313" key="21">
    <source>
        <dbReference type="Proteomes" id="UP001189624"/>
    </source>
</evidence>
<evidence type="ECO:0000313" key="20">
    <source>
        <dbReference type="EMBL" id="CAJ1978673.1"/>
    </source>
</evidence>
<dbReference type="PROSITE" id="PS51562">
    <property type="entry name" value="RNA_CAP0_MT"/>
    <property type="match status" value="1"/>
</dbReference>
<dbReference type="InterPro" id="IPR001360">
    <property type="entry name" value="Glyco_hydro_1"/>
</dbReference>
<dbReference type="Proteomes" id="UP001189624">
    <property type="component" value="Chromosome 11"/>
</dbReference>
<dbReference type="InterPro" id="IPR004971">
    <property type="entry name" value="mRNA_G-N7_MeTrfase_dom"/>
</dbReference>
<feature type="chain" id="PRO_5041638157" description="mRNA cap guanine-N(7) methyltransferase 1" evidence="18">
    <location>
        <begin position="22"/>
        <end position="1082"/>
    </location>
</feature>
<dbReference type="AlphaFoldDB" id="A0AA86W5G7"/>
<keyword evidence="9" id="KW-0694">RNA-binding</keyword>
<keyword evidence="18" id="KW-0732">Signal</keyword>
<keyword evidence="8" id="KW-0378">Hydrolase</keyword>
<evidence type="ECO:0000256" key="17">
    <source>
        <dbReference type="ARBA" id="ARBA00082529"/>
    </source>
</evidence>
<dbReference type="InterPro" id="IPR029063">
    <property type="entry name" value="SAM-dependent_MTases_sf"/>
</dbReference>
<dbReference type="Pfam" id="PF03291">
    <property type="entry name" value="mRNA_G-N7_MeTrfase"/>
    <property type="match status" value="1"/>
</dbReference>
<dbReference type="PRINTS" id="PR00131">
    <property type="entry name" value="GLHYDRLASE1"/>
</dbReference>
<evidence type="ECO:0000256" key="14">
    <source>
        <dbReference type="ARBA" id="ARBA00054892"/>
    </source>
</evidence>
<evidence type="ECO:0000256" key="5">
    <source>
        <dbReference type="ARBA" id="ARBA00022664"/>
    </source>
</evidence>
<comment type="similarity">
    <text evidence="2">Belongs to the glycosyl hydrolase 1 family.</text>
</comment>
<evidence type="ECO:0000256" key="12">
    <source>
        <dbReference type="ARBA" id="ARBA00023295"/>
    </source>
</evidence>
<dbReference type="PROSITE" id="PS00653">
    <property type="entry name" value="GLYCOSYL_HYDROL_F1_2"/>
    <property type="match status" value="1"/>
</dbReference>
<keyword evidence="21" id="KW-1185">Reference proteome</keyword>
<dbReference type="InterPro" id="IPR033132">
    <property type="entry name" value="GH_1_N_CS"/>
</dbReference>
<evidence type="ECO:0000256" key="16">
    <source>
        <dbReference type="ARBA" id="ARBA00077171"/>
    </source>
</evidence>
<keyword evidence="6" id="KW-0808">Transferase</keyword>
<gene>
    <name evidence="20" type="ORF">AYBTSS11_LOCUS30870</name>
</gene>
<dbReference type="Pfam" id="PF00232">
    <property type="entry name" value="Glyco_hydro_1"/>
    <property type="match status" value="1"/>
</dbReference>
<evidence type="ECO:0000256" key="7">
    <source>
        <dbReference type="ARBA" id="ARBA00022691"/>
    </source>
</evidence>
<dbReference type="InterPro" id="IPR017853">
    <property type="entry name" value="GH"/>
</dbReference>
<protein>
    <recommendedName>
        <fullName evidence="15">mRNA cap guanine-N(7) methyltransferase 1</fullName>
        <ecNumber evidence="3">2.1.1.56</ecNumber>
    </recommendedName>
    <alternativeName>
        <fullName evidence="16">mRNA (guanine-N(7))-methyltransferase 1</fullName>
    </alternativeName>
    <alternativeName>
        <fullName evidence="17">mRNA cap methyltransferase 1</fullName>
    </alternativeName>
</protein>
<dbReference type="EC" id="2.1.1.56" evidence="3"/>
<comment type="subcellular location">
    <subcellularLocation>
        <location evidence="1">Nucleus</location>
    </subcellularLocation>
</comment>
<dbReference type="GO" id="GO:0008422">
    <property type="term" value="F:beta-glucosidase activity"/>
    <property type="evidence" value="ECO:0007669"/>
    <property type="project" value="TreeGrafter"/>
</dbReference>
<dbReference type="EMBL" id="OY731408">
    <property type="protein sequence ID" value="CAJ1978673.1"/>
    <property type="molecule type" value="Genomic_DNA"/>
</dbReference>
<evidence type="ECO:0000256" key="15">
    <source>
        <dbReference type="ARBA" id="ARBA00068308"/>
    </source>
</evidence>
<feature type="signal peptide" evidence="18">
    <location>
        <begin position="1"/>
        <end position="21"/>
    </location>
</feature>
<organism evidence="20 21">
    <name type="scientific">Sphenostylis stenocarpa</name>
    <dbReference type="NCBI Taxonomy" id="92480"/>
    <lineage>
        <taxon>Eukaryota</taxon>
        <taxon>Viridiplantae</taxon>
        <taxon>Streptophyta</taxon>
        <taxon>Embryophyta</taxon>
        <taxon>Tracheophyta</taxon>
        <taxon>Spermatophyta</taxon>
        <taxon>Magnoliopsida</taxon>
        <taxon>eudicotyledons</taxon>
        <taxon>Gunneridae</taxon>
        <taxon>Pentapetalae</taxon>
        <taxon>rosids</taxon>
        <taxon>fabids</taxon>
        <taxon>Fabales</taxon>
        <taxon>Fabaceae</taxon>
        <taxon>Papilionoideae</taxon>
        <taxon>50 kb inversion clade</taxon>
        <taxon>NPAAA clade</taxon>
        <taxon>indigoferoid/millettioid clade</taxon>
        <taxon>Phaseoleae</taxon>
        <taxon>Sphenostylis</taxon>
    </lineage>
</organism>
<keyword evidence="12" id="KW-0326">Glycosidase</keyword>
<dbReference type="Gene3D" id="3.20.20.80">
    <property type="entry name" value="Glycosidases"/>
    <property type="match status" value="1"/>
</dbReference>
<evidence type="ECO:0000256" key="6">
    <source>
        <dbReference type="ARBA" id="ARBA00022679"/>
    </source>
</evidence>